<dbReference type="Proteomes" id="UP000250796">
    <property type="component" value="Chromosome MESINF"/>
</dbReference>
<feature type="region of interest" description="Disordered" evidence="1">
    <location>
        <begin position="75"/>
        <end position="110"/>
    </location>
</feature>
<keyword evidence="3" id="KW-1185">Reference proteome</keyword>
<name>A0A7Z7PNV7_9BACT</name>
<dbReference type="EMBL" id="LS974202">
    <property type="protein sequence ID" value="SSC12676.1"/>
    <property type="molecule type" value="Genomic_DNA"/>
</dbReference>
<gene>
    <name evidence="2" type="ORF">MESINF_1231</name>
</gene>
<proteinExistence type="predicted"/>
<accession>A0A7Z7PNV7</accession>
<evidence type="ECO:0000313" key="3">
    <source>
        <dbReference type="Proteomes" id="UP000250796"/>
    </source>
</evidence>
<protein>
    <submittedName>
        <fullName evidence="2">Uncharacterized protein</fullName>
    </submittedName>
</protein>
<sequence length="110" mass="12020">MVPKFPVISSDLFPFPFIRTFFTYLDAPVFSRIIPNAMAAVNTMEKYTRAVLSPARLPSIVSMIGFKRGDAIKNDITAPKGTPASSNPRVTGMVEHTQKGVKAPKIAPIK</sequence>
<organism evidence="2 3">
    <name type="scientific">Mesotoga infera</name>
    <dbReference type="NCBI Taxonomy" id="1236046"/>
    <lineage>
        <taxon>Bacteria</taxon>
        <taxon>Thermotogati</taxon>
        <taxon>Thermotogota</taxon>
        <taxon>Thermotogae</taxon>
        <taxon>Kosmotogales</taxon>
        <taxon>Kosmotogaceae</taxon>
        <taxon>Mesotoga</taxon>
    </lineage>
</organism>
<reference evidence="2 3" key="1">
    <citation type="submission" date="2017-01" db="EMBL/GenBank/DDBJ databases">
        <authorList>
            <person name="Erauso G."/>
        </authorList>
    </citation>
    <scope>NUCLEOTIDE SEQUENCE [LARGE SCALE GENOMIC DNA]</scope>
    <source>
        <strain evidence="2">MESINF1</strain>
    </source>
</reference>
<dbReference type="AlphaFoldDB" id="A0A7Z7PNV7"/>
<evidence type="ECO:0000256" key="1">
    <source>
        <dbReference type="SAM" id="MobiDB-lite"/>
    </source>
</evidence>
<dbReference type="KEGG" id="minf:MESINF_1231"/>
<evidence type="ECO:0000313" key="2">
    <source>
        <dbReference type="EMBL" id="SSC12676.1"/>
    </source>
</evidence>